<dbReference type="RefSeq" id="WP_062705013.1">
    <property type="nucleotide sequence ID" value="NZ_LLZG01000232.1"/>
</dbReference>
<protein>
    <submittedName>
        <fullName evidence="2">Uncharacterized protein</fullName>
    </submittedName>
</protein>
<keyword evidence="1" id="KW-1133">Transmembrane helix</keyword>
<dbReference type="AlphaFoldDB" id="A0A101JRX9"/>
<gene>
    <name evidence="2" type="ORF">ADL12_23985</name>
</gene>
<keyword evidence="1" id="KW-0472">Membrane</keyword>
<dbReference type="EMBL" id="LLZG01000232">
    <property type="protein sequence ID" value="KUL32038.1"/>
    <property type="molecule type" value="Genomic_DNA"/>
</dbReference>
<evidence type="ECO:0000313" key="2">
    <source>
        <dbReference type="EMBL" id="KUL32038.1"/>
    </source>
</evidence>
<evidence type="ECO:0000313" key="3">
    <source>
        <dbReference type="Proteomes" id="UP000053923"/>
    </source>
</evidence>
<comment type="caution">
    <text evidence="2">The sequence shown here is derived from an EMBL/GenBank/DDBJ whole genome shotgun (WGS) entry which is preliminary data.</text>
</comment>
<name>A0A101JRX9_9ACTN</name>
<evidence type="ECO:0000256" key="1">
    <source>
        <dbReference type="SAM" id="Phobius"/>
    </source>
</evidence>
<keyword evidence="1" id="KW-0812">Transmembrane</keyword>
<keyword evidence="3" id="KW-1185">Reference proteome</keyword>
<feature type="transmembrane region" description="Helical" evidence="1">
    <location>
        <begin position="27"/>
        <end position="47"/>
    </location>
</feature>
<dbReference type="Proteomes" id="UP000053923">
    <property type="component" value="Unassembled WGS sequence"/>
</dbReference>
<accession>A0A101JRX9</accession>
<dbReference type="OrthoDB" id="4259275at2"/>
<reference evidence="3" key="1">
    <citation type="submission" date="2015-10" db="EMBL/GenBank/DDBJ databases">
        <authorList>
            <person name="Ju K.-S."/>
            <person name="Doroghazi J.R."/>
            <person name="Metcalf W.W."/>
        </authorList>
    </citation>
    <scope>NUCLEOTIDE SEQUENCE [LARGE SCALE GENOMIC DNA]</scope>
    <source>
        <strain evidence="3">NRRL 3151</strain>
    </source>
</reference>
<sequence>MGAVTGSGGGVIGRGQAARMTRDRRRALLALASLAVIVAGVSFVFWATRPVPHGECLVAFSRVTTIGSKPLTGRELDELAQREYEKAIAEGRCEAPWPRWRGWLD</sequence>
<organism evidence="2 3">
    <name type="scientific">Streptomyces regalis</name>
    <dbReference type="NCBI Taxonomy" id="68262"/>
    <lineage>
        <taxon>Bacteria</taxon>
        <taxon>Bacillati</taxon>
        <taxon>Actinomycetota</taxon>
        <taxon>Actinomycetes</taxon>
        <taxon>Kitasatosporales</taxon>
        <taxon>Streptomycetaceae</taxon>
        <taxon>Streptomyces</taxon>
    </lineage>
</organism>
<proteinExistence type="predicted"/>